<dbReference type="Proteomes" id="UP000009170">
    <property type="component" value="Unassembled WGS sequence"/>
</dbReference>
<evidence type="ECO:0000313" key="3">
    <source>
        <dbReference type="Proteomes" id="UP000009170"/>
    </source>
</evidence>
<protein>
    <submittedName>
        <fullName evidence="1">Uncharacterized protein</fullName>
    </submittedName>
</protein>
<sequence>MPSALDVRTVTIASTSTSSIDRSCSVRSVCAPGLGRVAVTSAFAFFVALTPSVAVAAPPPPPYSGVDPGQSAFIKGLVEKSQRDKAALDEERLNNFYKRDYAINKLLGAEVLAEPCDPRDPEFGWQCRPTLPRLPQDRLSEFDEPERAKTGFGLVRSAGEVDAAADALVTQEMEIK</sequence>
<accession>A0A454Y090</accession>
<gene>
    <name evidence="2" type="ORF">BE221DRAFT_73398</name>
    <name evidence="1" type="ORF">OT_ostta08g02295</name>
</gene>
<dbReference type="AlphaFoldDB" id="Q013G8"/>
<dbReference type="Proteomes" id="UP000195557">
    <property type="component" value="Unassembled WGS sequence"/>
</dbReference>
<dbReference type="EMBL" id="CAID01000008">
    <property type="protein sequence ID" value="CAL54962.1"/>
    <property type="molecule type" value="Genomic_DNA"/>
</dbReference>
<dbReference type="EMBL" id="KZ155780">
    <property type="protein sequence ID" value="OUS46979.1"/>
    <property type="molecule type" value="Genomic_DNA"/>
</dbReference>
<dbReference type="RefSeq" id="XP_003080794.1">
    <property type="nucleotide sequence ID" value="XM_003080746.1"/>
</dbReference>
<evidence type="ECO:0000313" key="2">
    <source>
        <dbReference type="EMBL" id="OUS46979.1"/>
    </source>
</evidence>
<accession>Q013G8</accession>
<evidence type="ECO:0000313" key="1">
    <source>
        <dbReference type="EMBL" id="CAL54962.1"/>
    </source>
</evidence>
<dbReference type="OMA" id="RREYRIN"/>
<dbReference type="KEGG" id="ota:OT_ostta08g02295"/>
<keyword evidence="3" id="KW-1185">Reference proteome</keyword>
<reference evidence="1 3" key="1">
    <citation type="journal article" date="2006" name="Proc. Natl. Acad. Sci. U.S.A.">
        <title>Genome analysis of the smallest free-living eukaryote Ostreococcus tauri unveils many unique features.</title>
        <authorList>
            <person name="Derelle E."/>
            <person name="Ferraz C."/>
            <person name="Rombauts S."/>
            <person name="Rouze P."/>
            <person name="Worden A.Z."/>
            <person name="Robbens S."/>
            <person name="Partensky F."/>
            <person name="Degroeve S."/>
            <person name="Echeynie S."/>
            <person name="Cooke R."/>
            <person name="Saeys Y."/>
            <person name="Wuyts J."/>
            <person name="Jabbari K."/>
            <person name="Bowler C."/>
            <person name="Panaud O."/>
            <person name="Piegu B."/>
            <person name="Ball S.G."/>
            <person name="Ral J.-P."/>
            <person name="Bouget F.-Y."/>
            <person name="Piganeau G."/>
            <person name="De Baets B."/>
            <person name="Picard A."/>
            <person name="Delseny M."/>
            <person name="Demaille J."/>
            <person name="Van de Peer Y."/>
            <person name="Moreau H."/>
        </authorList>
    </citation>
    <scope>NUCLEOTIDE SEQUENCE [LARGE SCALE GENOMIC DNA]</scope>
    <source>
        <strain evidence="1 3">OTTH0595</strain>
    </source>
</reference>
<reference evidence="1" key="2">
    <citation type="journal article" date="2014" name="BMC Genomics">
        <title>An improved genome of the model marine alga Ostreococcus tauri unfolds by assessing Illumina de novo assemblies.</title>
        <authorList>
            <person name="Blanc-Mathieu R."/>
            <person name="Verhelst B."/>
            <person name="Derelle E."/>
            <person name="Rombauts S."/>
            <person name="Bouget F.Y."/>
            <person name="Carre I."/>
            <person name="Chateau A."/>
            <person name="Eyre-Walker A."/>
            <person name="Grimsley N."/>
            <person name="Moreau H."/>
            <person name="Piegu B."/>
            <person name="Rivals E."/>
            <person name="Schackwitz W."/>
            <person name="Van de Peer Y."/>
            <person name="Piganeau G."/>
        </authorList>
    </citation>
    <scope>NUCLEOTIDE SEQUENCE</scope>
    <source>
        <strain evidence="1">RCC4221</strain>
    </source>
</reference>
<reference evidence="2" key="3">
    <citation type="submission" date="2017-04" db="EMBL/GenBank/DDBJ databases">
        <title>Population genomics of picophytoplankton unveils novel chromosome hypervariability.</title>
        <authorList>
            <consortium name="DOE Joint Genome Institute"/>
            <person name="Blanc-Mathieu R."/>
            <person name="Krasovec M."/>
            <person name="Hebrard M."/>
            <person name="Yau S."/>
            <person name="Desgranges E."/>
            <person name="Martin J."/>
            <person name="Schackwitz W."/>
            <person name="Kuo A."/>
            <person name="Salin G."/>
            <person name="Donnadieu C."/>
            <person name="Desdevises Y."/>
            <person name="Sanchez-Ferandin S."/>
            <person name="Moreau H."/>
            <person name="Rivals E."/>
            <person name="Grigoriev I.V."/>
            <person name="Grimsley N."/>
            <person name="Eyre-Walker A."/>
            <person name="Piganeau G."/>
        </authorList>
    </citation>
    <scope>NUCLEOTIDE SEQUENCE [LARGE SCALE GENOMIC DNA]</scope>
    <source>
        <strain evidence="2">RCC 1115</strain>
    </source>
</reference>
<dbReference type="OrthoDB" id="544623at2759"/>
<accession>A0A1Y5IBL5</accession>
<name>Q013G8_OSTTA</name>
<dbReference type="GeneID" id="9831612"/>
<proteinExistence type="predicted"/>
<dbReference type="InParanoid" id="Q013G8"/>
<organism evidence="1 3">
    <name type="scientific">Ostreococcus tauri</name>
    <name type="common">Marine green alga</name>
    <dbReference type="NCBI Taxonomy" id="70448"/>
    <lineage>
        <taxon>Eukaryota</taxon>
        <taxon>Viridiplantae</taxon>
        <taxon>Chlorophyta</taxon>
        <taxon>Mamiellophyceae</taxon>
        <taxon>Mamiellales</taxon>
        <taxon>Bathycoccaceae</taxon>
        <taxon>Ostreococcus</taxon>
    </lineage>
</organism>